<evidence type="ECO:0000313" key="2">
    <source>
        <dbReference type="EMBL" id="KAF9479348.1"/>
    </source>
</evidence>
<accession>A0A9P6D157</accession>
<comment type="caution">
    <text evidence="2">The sequence shown here is derived from an EMBL/GenBank/DDBJ whole genome shotgun (WGS) entry which is preliminary data.</text>
</comment>
<dbReference type="EMBL" id="MU155215">
    <property type="protein sequence ID" value="KAF9479348.1"/>
    <property type="molecule type" value="Genomic_DNA"/>
</dbReference>
<dbReference type="Proteomes" id="UP000807469">
    <property type="component" value="Unassembled WGS sequence"/>
</dbReference>
<organism evidence="2 3">
    <name type="scientific">Pholiota conissans</name>
    <dbReference type="NCBI Taxonomy" id="109636"/>
    <lineage>
        <taxon>Eukaryota</taxon>
        <taxon>Fungi</taxon>
        <taxon>Dikarya</taxon>
        <taxon>Basidiomycota</taxon>
        <taxon>Agaricomycotina</taxon>
        <taxon>Agaricomycetes</taxon>
        <taxon>Agaricomycetidae</taxon>
        <taxon>Agaricales</taxon>
        <taxon>Agaricineae</taxon>
        <taxon>Strophariaceae</taxon>
        <taxon>Pholiota</taxon>
    </lineage>
</organism>
<evidence type="ECO:0000313" key="3">
    <source>
        <dbReference type="Proteomes" id="UP000807469"/>
    </source>
</evidence>
<evidence type="ECO:0000256" key="1">
    <source>
        <dbReference type="SAM" id="MobiDB-lite"/>
    </source>
</evidence>
<proteinExistence type="predicted"/>
<feature type="compositionally biased region" description="Low complexity" evidence="1">
    <location>
        <begin position="32"/>
        <end position="54"/>
    </location>
</feature>
<feature type="region of interest" description="Disordered" evidence="1">
    <location>
        <begin position="28"/>
        <end position="54"/>
    </location>
</feature>
<sequence length="139" mass="14863">MAFAEGTFPSSSGNHYFQSLSANANTVDSDQPSAFSNTTTSSSSFPSPSYTSSSGTYDAVFDFDGEEPIPIPVDLNSEFGIELHELDIFGLTIGIKPILNFIDYSLLGQQQAQADTNTRLLSQPTVGVASQSLLRSPEL</sequence>
<dbReference type="AlphaFoldDB" id="A0A9P6D157"/>
<name>A0A9P6D157_9AGAR</name>
<keyword evidence="3" id="KW-1185">Reference proteome</keyword>
<reference evidence="2" key="1">
    <citation type="submission" date="2020-11" db="EMBL/GenBank/DDBJ databases">
        <authorList>
            <consortium name="DOE Joint Genome Institute"/>
            <person name="Ahrendt S."/>
            <person name="Riley R."/>
            <person name="Andreopoulos W."/>
            <person name="Labutti K."/>
            <person name="Pangilinan J."/>
            <person name="Ruiz-Duenas F.J."/>
            <person name="Barrasa J.M."/>
            <person name="Sanchez-Garcia M."/>
            <person name="Camarero S."/>
            <person name="Miyauchi S."/>
            <person name="Serrano A."/>
            <person name="Linde D."/>
            <person name="Babiker R."/>
            <person name="Drula E."/>
            <person name="Ayuso-Fernandez I."/>
            <person name="Pacheco R."/>
            <person name="Padilla G."/>
            <person name="Ferreira P."/>
            <person name="Barriuso J."/>
            <person name="Kellner H."/>
            <person name="Castanera R."/>
            <person name="Alfaro M."/>
            <person name="Ramirez L."/>
            <person name="Pisabarro A.G."/>
            <person name="Kuo A."/>
            <person name="Tritt A."/>
            <person name="Lipzen A."/>
            <person name="He G."/>
            <person name="Yan M."/>
            <person name="Ng V."/>
            <person name="Cullen D."/>
            <person name="Martin F."/>
            <person name="Rosso M.-N."/>
            <person name="Henrissat B."/>
            <person name="Hibbett D."/>
            <person name="Martinez A.T."/>
            <person name="Grigoriev I.V."/>
        </authorList>
    </citation>
    <scope>NUCLEOTIDE SEQUENCE</scope>
    <source>
        <strain evidence="2">CIRM-BRFM 674</strain>
    </source>
</reference>
<gene>
    <name evidence="2" type="ORF">BDN70DRAFT_878919</name>
</gene>
<protein>
    <submittedName>
        <fullName evidence="2">Uncharacterized protein</fullName>
    </submittedName>
</protein>